<dbReference type="GO" id="GO:0043609">
    <property type="term" value="P:regulation of carbon utilization"/>
    <property type="evidence" value="ECO:0007669"/>
    <property type="project" value="UniProtKB-ARBA"/>
</dbReference>
<evidence type="ECO:0000256" key="18">
    <source>
        <dbReference type="SAM" id="MobiDB-lite"/>
    </source>
</evidence>
<evidence type="ECO:0000256" key="7">
    <source>
        <dbReference type="ARBA" id="ARBA00022833"/>
    </source>
</evidence>
<comment type="subunit">
    <text evidence="15">Interacts with creB.</text>
</comment>
<feature type="domain" description="C2H2-type" evidence="19">
    <location>
        <begin position="76"/>
        <end position="103"/>
    </location>
</feature>
<feature type="region of interest" description="Disordered" evidence="18">
    <location>
        <begin position="1857"/>
        <end position="1933"/>
    </location>
</feature>
<dbReference type="InterPro" id="IPR016024">
    <property type="entry name" value="ARM-type_fold"/>
</dbReference>
<dbReference type="InterPro" id="IPR013087">
    <property type="entry name" value="Znf_C2H2_type"/>
</dbReference>
<dbReference type="SMART" id="SM00355">
    <property type="entry name" value="ZnF_C2H2"/>
    <property type="match status" value="3"/>
</dbReference>
<feature type="region of interest" description="Disordered" evidence="18">
    <location>
        <begin position="1351"/>
        <end position="1373"/>
    </location>
</feature>
<comment type="caution">
    <text evidence="20">The sequence shown here is derived from an EMBL/GenBank/DDBJ whole genome shotgun (WGS) entry which is preliminary data.</text>
</comment>
<dbReference type="FunFam" id="3.30.160.60:FF:000089">
    <property type="entry name" value="DNA-binding protein creA"/>
    <property type="match status" value="1"/>
</dbReference>
<dbReference type="InterPro" id="IPR052087">
    <property type="entry name" value="RRP12"/>
</dbReference>
<evidence type="ECO:0000256" key="2">
    <source>
        <dbReference type="ARBA" id="ARBA00007690"/>
    </source>
</evidence>
<feature type="domain" description="C2H2-type" evidence="19">
    <location>
        <begin position="104"/>
        <end position="133"/>
    </location>
</feature>
<keyword evidence="21" id="KW-1185">Reference proteome</keyword>
<organism evidence="20 21">
    <name type="scientific">Aspergillus arachidicola</name>
    <dbReference type="NCBI Taxonomy" id="656916"/>
    <lineage>
        <taxon>Eukaryota</taxon>
        <taxon>Fungi</taxon>
        <taxon>Dikarya</taxon>
        <taxon>Ascomycota</taxon>
        <taxon>Pezizomycotina</taxon>
        <taxon>Eurotiomycetes</taxon>
        <taxon>Eurotiomycetidae</taxon>
        <taxon>Eurotiales</taxon>
        <taxon>Aspergillaceae</taxon>
        <taxon>Aspergillus</taxon>
        <taxon>Aspergillus subgen. Circumdati</taxon>
    </lineage>
</organism>
<reference evidence="20 21" key="1">
    <citation type="submission" date="2017-05" db="EMBL/GenBank/DDBJ databases">
        <title>Genome sequence for an aflatoxigenic pathogen of Argentinian peanut, Aspergillus arachidicola.</title>
        <authorList>
            <person name="Moore G."/>
            <person name="Beltz S.B."/>
            <person name="Mack B.M."/>
        </authorList>
    </citation>
    <scope>NUCLEOTIDE SEQUENCE [LARGE SCALE GENOMIC DNA]</scope>
    <source>
        <strain evidence="20 21">CBS 117610</strain>
    </source>
</reference>
<keyword evidence="11" id="KW-0804">Transcription</keyword>
<comment type="similarity">
    <text evidence="2">Belongs to the RRP12 family.</text>
</comment>
<comment type="similarity">
    <text evidence="14">Belongs to the creA/MIG C2H2-type zinc-finger protein family.</text>
</comment>
<evidence type="ECO:0000256" key="8">
    <source>
        <dbReference type="ARBA" id="ARBA00022843"/>
    </source>
</evidence>
<proteinExistence type="inferred from homology"/>
<evidence type="ECO:0000256" key="12">
    <source>
        <dbReference type="ARBA" id="ARBA00023242"/>
    </source>
</evidence>
<dbReference type="InterPro" id="IPR012978">
    <property type="entry name" value="HEAT_RRP12"/>
</dbReference>
<dbReference type="GO" id="GO:0005634">
    <property type="term" value="C:nucleus"/>
    <property type="evidence" value="ECO:0007669"/>
    <property type="project" value="UniProtKB-SubCell"/>
</dbReference>
<feature type="region of interest" description="Disordered" evidence="18">
    <location>
        <begin position="269"/>
        <end position="333"/>
    </location>
</feature>
<evidence type="ECO:0000256" key="11">
    <source>
        <dbReference type="ARBA" id="ARBA00023163"/>
    </source>
</evidence>
<feature type="compositionally biased region" description="Low complexity" evidence="18">
    <location>
        <begin position="35"/>
        <end position="52"/>
    </location>
</feature>
<feature type="compositionally biased region" description="Acidic residues" evidence="18">
    <location>
        <begin position="1731"/>
        <end position="1744"/>
    </location>
</feature>
<keyword evidence="5" id="KW-0677">Repeat</keyword>
<keyword evidence="7" id="KW-0862">Zinc</keyword>
<keyword evidence="9" id="KW-0805">Transcription regulation</keyword>
<dbReference type="InterPro" id="IPR057860">
    <property type="entry name" value="HEAT_RRP12_N"/>
</dbReference>
<sequence>MPPPASSVDFTNLLNPQNNETGSAPSTPVDSSKAPSTPSSTQSNSTMASSVSLLPPLMKGARPATEEARQDLPRPYKCPLCDRAFHRLEHQTRHIRTHTGEKPHACQFPGCTKRFSRSDELTRHSRIHNNPNSRRSNKAHLAAAAAAAAAGQENAMVNVTNAGSLMPPPTKPMTRSAPVSQVGSPDVSPPHSFSNYAGHMRSNLGPYARNTERASSGMDINLLATAASQVERDEQHFGFHAGPRNHHLFASRHHTGRGLPSLSAYAISHSMSRSHSHEDEDGYAHRVKRSRPNSPNSTAPSSPTFSHDSLSPTPDHTPLATPAHSPRLRPLGSSELHLPSIRHLSLHHTPALAPMEPQPEAPTITVPASPMVPPSAISCPDPTEHSVNCPFHRFPRCSPGAAGTNAGHPRSLFSFEPGGLRLAADVSTKSVCSGGSEAVAETMPSSTAVPSLSSDAVSASSSSAGVSLETRWAEGLAGHEILEDDGTGALVVPPPRPARQYHHHTYICLFYILDCHHTFDDVEQWKTHVLSHFRTHEPPRTARCPLCPGERFSDTPEQKGWDRMLDHVDVAHYQRGQTLAGSRPDFELMQYLYRLRIISVDQFKDLDKEDDIPPHVQKAPFEEVFKLKKQEDSARKTGDKKRQGKLQGLGFEAEHSGEILRIFLKRLLYFLSVDPPTMATLAEKLEKIKSPKLQNQHHTAVVLSAVEDTLRDQNADFSPTAYFAALLALLSQSISAEQGIVNKDLATSVVYLLDITTAYAPAPILRSKFSQILTSLAPALSLPESEAPLLRPSIGCLESLLIAQDAAAWNLPHTQIGPRRATAGLLSLSVDHRPKVRKRAQDALIKVLKSPPPSPSLDHPAADMCAESALRTLGDSIAAAAKQKRGRNDPHTHNHDPLVIHSLQLVKTVATASGGWPSKKIEPLCELLMNASRSSNEFITMGAFEVFEVIFSSMADDFSSSKLPRLLEAISELKPAQNDSQLLPPWIAVLSRGYDVSSQISPEDTFEKLPSLFDMISSYLASPSKNIRISASECLVSFMANCIPNSVIIEPSVYDEKTLEKLAKKATNLLSVKYQAAWAEVFNVCSAMFDSFKWRSSPFLDDIVKTVGELRSNESFHGKKQADQVLGSAVEAMGPAAVLEILPLNIIEQKAGQPGRVWFLPVLRDHVTNTNLAHFRSELVPLSEALYQKVMAFIAAEKPVETKIFETLVQQTWSVLPGYCELPLDLVEAFDQSFAELLSNVLYKQADLRVDICKALQNLVESNQAILSLETEGDDLILQRRITKKDAEKNIAHLAGFASNLLAVLFNVYSQTLPHYRGYILQCINAYLSITPEKELNDTFTRVTSMLESSMASEKEAAEKQGHQQGGAGDKMPPTSHTLIDLVIAMSIYLPRSSFASLFAMAAAVLNGHTKDQQLIKKAYKLIPRLATTETGAAALRERSSELQTLILETADKTPASARRDRMLAIDELITYLPTSDLHFIPSILSEVVLGCKESNEKARTASFDLLIHLAKRTTDSELNPAGTKIRNSLVPHMPDNAPDAPATMEEFFTMVSAGLAGSSPHMVAASVTALSRLFFDFHTELQPAVRSDLVQTVELFLTSNNREIVRSVLGFVKVAVVVLPDDVLRARINSLVPNLMVWSKEHKGRLRSKVKGILDRLIRRFGAAPIEELVGEADRKLVVNIRKQRERSKKKKQAEKGDEDEEEEETADNKNAKTQSYGNNAFDRAVYDSDFSDSDDDASELDVDEHGDTHAINKGGRKGKKANKQSEQYIRENEDSPLDLLAPDALASISTTKPSVRFLNTGPGSRRKHSAKVDAEGRLLLGDDDNDVEMSGGLDGNAEAGDSAINAYVAAVSGPDAVRRGQRGKFKMAQAQKGKSNRGDDMDVDDEPTPSRGDNRQQTGRRGLGMPKSHGPSGGRVQKRKPMRGGRFGKRR</sequence>
<feature type="compositionally biased region" description="Low complexity" evidence="18">
    <location>
        <begin position="292"/>
        <end position="306"/>
    </location>
</feature>
<dbReference type="STRING" id="656916.A0A2G7FML7"/>
<dbReference type="Pfam" id="PF08161">
    <property type="entry name" value="RRP12_HEAT"/>
    <property type="match status" value="1"/>
</dbReference>
<evidence type="ECO:0000256" key="17">
    <source>
        <dbReference type="PROSITE-ProRule" id="PRU00042"/>
    </source>
</evidence>
<dbReference type="Gene3D" id="2.30.30.100">
    <property type="match status" value="1"/>
</dbReference>
<name>A0A2G7FML7_9EURO</name>
<dbReference type="Pfam" id="PF25772">
    <property type="entry name" value="HEAT_RRP12_N"/>
    <property type="match status" value="1"/>
</dbReference>
<dbReference type="SUPFAM" id="SSF57667">
    <property type="entry name" value="beta-beta-alpha zinc fingers"/>
    <property type="match status" value="1"/>
</dbReference>
<keyword evidence="4" id="KW-0479">Metal-binding</keyword>
<keyword evidence="10" id="KW-0238">DNA-binding</keyword>
<feature type="compositionally biased region" description="Basic and acidic residues" evidence="18">
    <location>
        <begin position="275"/>
        <end position="284"/>
    </location>
</feature>
<dbReference type="PANTHER" id="PTHR48287">
    <property type="entry name" value="ARM REPEAT SUPERFAMILY PROTEIN"/>
    <property type="match status" value="1"/>
</dbReference>
<feature type="compositionally biased region" description="Polar residues" evidence="18">
    <location>
        <begin position="8"/>
        <end position="34"/>
    </location>
</feature>
<dbReference type="Proteomes" id="UP000231358">
    <property type="component" value="Unassembled WGS sequence"/>
</dbReference>
<feature type="region of interest" description="Disordered" evidence="18">
    <location>
        <begin position="1798"/>
        <end position="1841"/>
    </location>
</feature>
<gene>
    <name evidence="20" type="ORF">AARAC_008362</name>
</gene>
<dbReference type="InterPro" id="IPR036236">
    <property type="entry name" value="Znf_C2H2_sf"/>
</dbReference>
<comment type="subcellular location">
    <subcellularLocation>
        <location evidence="1">Nucleus</location>
    </subcellularLocation>
</comment>
<evidence type="ECO:0000256" key="5">
    <source>
        <dbReference type="ARBA" id="ARBA00022737"/>
    </source>
</evidence>
<feature type="compositionally biased region" description="Basic residues" evidence="18">
    <location>
        <begin position="1918"/>
        <end position="1933"/>
    </location>
</feature>
<evidence type="ECO:0000313" key="20">
    <source>
        <dbReference type="EMBL" id="PIG81806.1"/>
    </source>
</evidence>
<dbReference type="Pfam" id="PF00096">
    <property type="entry name" value="zf-C2H2"/>
    <property type="match status" value="2"/>
</dbReference>
<keyword evidence="6 17" id="KW-0863">Zinc-finger</keyword>
<feature type="compositionally biased region" description="Basic residues" evidence="18">
    <location>
        <begin position="1684"/>
        <end position="1694"/>
    </location>
</feature>
<dbReference type="GO" id="GO:0003677">
    <property type="term" value="F:DNA binding"/>
    <property type="evidence" value="ECO:0007669"/>
    <property type="project" value="UniProtKB-KW"/>
</dbReference>
<comment type="function">
    <text evidence="13">Transcription regulator component of the regulatory network controlling carbon source utilization through ubiquitination and deubiquitination involving creA, creB, creC, creD and acrB. Represses the transcription of the alcR, alcA and aldA genes by binding to a GC-rich region in their promoter. Also plays a role in response to carbon starvation and the control of extracellular proteases activity.</text>
</comment>
<evidence type="ECO:0000256" key="16">
    <source>
        <dbReference type="ARBA" id="ARBA00041346"/>
    </source>
</evidence>
<evidence type="ECO:0000259" key="19">
    <source>
        <dbReference type="PROSITE" id="PS50157"/>
    </source>
</evidence>
<evidence type="ECO:0000256" key="15">
    <source>
        <dbReference type="ARBA" id="ARBA00038682"/>
    </source>
</evidence>
<evidence type="ECO:0000313" key="21">
    <source>
        <dbReference type="Proteomes" id="UP000231358"/>
    </source>
</evidence>
<evidence type="ECO:0000256" key="4">
    <source>
        <dbReference type="ARBA" id="ARBA00022723"/>
    </source>
</evidence>
<dbReference type="SUPFAM" id="SSF48371">
    <property type="entry name" value="ARM repeat"/>
    <property type="match status" value="1"/>
</dbReference>
<evidence type="ECO:0000256" key="10">
    <source>
        <dbReference type="ARBA" id="ARBA00023125"/>
    </source>
</evidence>
<evidence type="ECO:0000256" key="14">
    <source>
        <dbReference type="ARBA" id="ARBA00038023"/>
    </source>
</evidence>
<dbReference type="GO" id="GO:0008270">
    <property type="term" value="F:zinc ion binding"/>
    <property type="evidence" value="ECO:0007669"/>
    <property type="project" value="UniProtKB-KW"/>
</dbReference>
<protein>
    <recommendedName>
        <fullName evidence="16">Carbon catabolite repressor A</fullName>
    </recommendedName>
</protein>
<dbReference type="Gene3D" id="1.25.10.10">
    <property type="entry name" value="Leucine-rich Repeat Variant"/>
    <property type="match status" value="2"/>
</dbReference>
<accession>A0A2G7FML7</accession>
<dbReference type="FunFam" id="3.30.160.60:FF:000152">
    <property type="entry name" value="DNA-binding protein creA"/>
    <property type="match status" value="1"/>
</dbReference>
<dbReference type="PROSITE" id="PS50157">
    <property type="entry name" value="ZINC_FINGER_C2H2_2"/>
    <property type="match status" value="2"/>
</dbReference>
<evidence type="ECO:0000256" key="1">
    <source>
        <dbReference type="ARBA" id="ARBA00004123"/>
    </source>
</evidence>
<keyword evidence="12" id="KW-0539">Nucleus</keyword>
<dbReference type="GO" id="GO:0006355">
    <property type="term" value="P:regulation of DNA-templated transcription"/>
    <property type="evidence" value="ECO:0007669"/>
    <property type="project" value="UniProtKB-ARBA"/>
</dbReference>
<feature type="compositionally biased region" description="Basic and acidic residues" evidence="18">
    <location>
        <begin position="1353"/>
        <end position="1362"/>
    </location>
</feature>
<feature type="region of interest" description="Disordered" evidence="18">
    <location>
        <begin position="1"/>
        <end position="71"/>
    </location>
</feature>
<dbReference type="Gene3D" id="3.30.160.60">
    <property type="entry name" value="Classic Zinc Finger"/>
    <property type="match status" value="2"/>
</dbReference>
<dbReference type="EMBL" id="NEXV01000539">
    <property type="protein sequence ID" value="PIG81806.1"/>
    <property type="molecule type" value="Genomic_DNA"/>
</dbReference>
<feature type="compositionally biased region" description="Acidic residues" evidence="18">
    <location>
        <begin position="1698"/>
        <end position="1707"/>
    </location>
</feature>
<feature type="region of interest" description="Disordered" evidence="18">
    <location>
        <begin position="169"/>
        <end position="189"/>
    </location>
</feature>
<dbReference type="PANTHER" id="PTHR48287:SF1">
    <property type="entry name" value="ARM REPEAT SUPERFAMILY PROTEIN"/>
    <property type="match status" value="1"/>
</dbReference>
<evidence type="ECO:0000256" key="6">
    <source>
        <dbReference type="ARBA" id="ARBA00022771"/>
    </source>
</evidence>
<feature type="region of interest" description="Disordered" evidence="18">
    <location>
        <begin position="1684"/>
        <end position="1778"/>
    </location>
</feature>
<evidence type="ECO:0000256" key="9">
    <source>
        <dbReference type="ARBA" id="ARBA00023015"/>
    </source>
</evidence>
<keyword evidence="3" id="KW-0678">Repressor</keyword>
<evidence type="ECO:0000256" key="3">
    <source>
        <dbReference type="ARBA" id="ARBA00022491"/>
    </source>
</evidence>
<evidence type="ECO:0000256" key="13">
    <source>
        <dbReference type="ARBA" id="ARBA00037264"/>
    </source>
</evidence>
<keyword evidence="8" id="KW-0832">Ubl conjugation</keyword>
<dbReference type="PROSITE" id="PS00028">
    <property type="entry name" value="ZINC_FINGER_C2H2_1"/>
    <property type="match status" value="2"/>
</dbReference>
<dbReference type="InterPro" id="IPR011989">
    <property type="entry name" value="ARM-like"/>
</dbReference>